<reference evidence="6 7" key="1">
    <citation type="submission" date="2019-06" db="EMBL/GenBank/DDBJ databases">
        <title>Sequencing the genomes of 1000 actinobacteria strains.</title>
        <authorList>
            <person name="Klenk H.-P."/>
        </authorList>
    </citation>
    <scope>NUCLEOTIDE SEQUENCE [LARGE SCALE GENOMIC DNA]</scope>
    <source>
        <strain evidence="6 7">DSM 43866</strain>
    </source>
</reference>
<dbReference type="OrthoDB" id="5183257at2"/>
<comment type="caution">
    <text evidence="6">The sequence shown here is derived from an EMBL/GenBank/DDBJ whole genome shotgun (WGS) entry which is preliminary data.</text>
</comment>
<proteinExistence type="predicted"/>
<dbReference type="AlphaFoldDB" id="A0A561WMM4"/>
<name>A0A561WMM4_ACTTI</name>
<evidence type="ECO:0000256" key="3">
    <source>
        <dbReference type="ARBA" id="ARBA00022989"/>
    </source>
</evidence>
<feature type="transmembrane region" description="Helical" evidence="5">
    <location>
        <begin position="184"/>
        <end position="204"/>
    </location>
</feature>
<feature type="transmembrane region" description="Helical" evidence="5">
    <location>
        <begin position="94"/>
        <end position="115"/>
    </location>
</feature>
<dbReference type="RefSeq" id="WP_122980693.1">
    <property type="nucleotide sequence ID" value="NZ_BOMX01000004.1"/>
</dbReference>
<protein>
    <submittedName>
        <fullName evidence="6">PQ loop repeat protein</fullName>
    </submittedName>
</protein>
<keyword evidence="7" id="KW-1185">Reference proteome</keyword>
<organism evidence="6 7">
    <name type="scientific">Actinoplanes teichomyceticus</name>
    <dbReference type="NCBI Taxonomy" id="1867"/>
    <lineage>
        <taxon>Bacteria</taxon>
        <taxon>Bacillati</taxon>
        <taxon>Actinomycetota</taxon>
        <taxon>Actinomycetes</taxon>
        <taxon>Micromonosporales</taxon>
        <taxon>Micromonosporaceae</taxon>
        <taxon>Actinoplanes</taxon>
    </lineage>
</organism>
<dbReference type="NCBIfam" id="NF037967">
    <property type="entry name" value="SemiSWEET_1"/>
    <property type="match status" value="1"/>
</dbReference>
<evidence type="ECO:0000256" key="2">
    <source>
        <dbReference type="ARBA" id="ARBA00022692"/>
    </source>
</evidence>
<sequence>MSAHAFGLLGAALSMSIAWPQVYLSCVRRRTGGLSPAACLLAVAMPAGWLTYGLLIGDRIQVVSAVLNVTAGLAVLAALLVTQAAVRSLRVLRAGAGVAGAVLLAVCAAATAAALPQVTAAHAGAMLGAVLPVGSLMSALPQPLALLRDRACDVSGLSPARFRLAVASATSWLLYGIATGQAAVGASALVSLVSALTVCLALAARRPAAAYPEIAPPQWRASVVTRSLAVTGI</sequence>
<evidence type="ECO:0000256" key="4">
    <source>
        <dbReference type="ARBA" id="ARBA00023136"/>
    </source>
</evidence>
<gene>
    <name evidence="6" type="ORF">FHX34_10187</name>
</gene>
<keyword evidence="2 5" id="KW-0812">Transmembrane</keyword>
<comment type="subcellular location">
    <subcellularLocation>
        <location evidence="1">Membrane</location>
        <topology evidence="1">Multi-pass membrane protein</topology>
    </subcellularLocation>
</comment>
<dbReference type="Pfam" id="PF04193">
    <property type="entry name" value="PQ-loop"/>
    <property type="match status" value="1"/>
</dbReference>
<evidence type="ECO:0000313" key="6">
    <source>
        <dbReference type="EMBL" id="TWG25121.1"/>
    </source>
</evidence>
<feature type="transmembrane region" description="Helical" evidence="5">
    <location>
        <begin position="62"/>
        <end position="82"/>
    </location>
</feature>
<evidence type="ECO:0000256" key="1">
    <source>
        <dbReference type="ARBA" id="ARBA00004141"/>
    </source>
</evidence>
<feature type="transmembrane region" description="Helical" evidence="5">
    <location>
        <begin position="6"/>
        <end position="26"/>
    </location>
</feature>
<dbReference type="Proteomes" id="UP000320239">
    <property type="component" value="Unassembled WGS sequence"/>
</dbReference>
<evidence type="ECO:0000313" key="7">
    <source>
        <dbReference type="Proteomes" id="UP000320239"/>
    </source>
</evidence>
<keyword evidence="4 5" id="KW-0472">Membrane</keyword>
<dbReference type="GO" id="GO:0016020">
    <property type="term" value="C:membrane"/>
    <property type="evidence" value="ECO:0007669"/>
    <property type="project" value="UniProtKB-SubCell"/>
</dbReference>
<accession>A0A561WMM4</accession>
<dbReference type="InterPro" id="IPR006603">
    <property type="entry name" value="PQ-loop_rpt"/>
</dbReference>
<dbReference type="Gene3D" id="1.20.1280.290">
    <property type="match status" value="2"/>
</dbReference>
<evidence type="ECO:0000256" key="5">
    <source>
        <dbReference type="SAM" id="Phobius"/>
    </source>
</evidence>
<keyword evidence="3 5" id="KW-1133">Transmembrane helix</keyword>
<feature type="transmembrane region" description="Helical" evidence="5">
    <location>
        <begin position="38"/>
        <end position="56"/>
    </location>
</feature>
<dbReference type="EMBL" id="VIWY01000001">
    <property type="protein sequence ID" value="TWG25121.1"/>
    <property type="molecule type" value="Genomic_DNA"/>
</dbReference>